<dbReference type="PANTHER" id="PTHR47718:SF17">
    <property type="entry name" value="PROTEIN FAR1-RELATED SEQUENCE 5-LIKE"/>
    <property type="match status" value="1"/>
</dbReference>
<keyword evidence="3" id="KW-0862">Zinc</keyword>
<dbReference type="Pfam" id="PF04434">
    <property type="entry name" value="SWIM"/>
    <property type="match status" value="1"/>
</dbReference>
<organism evidence="7 8">
    <name type="scientific">Dendrobium nobile</name>
    <name type="common">Orchid</name>
    <dbReference type="NCBI Taxonomy" id="94219"/>
    <lineage>
        <taxon>Eukaryota</taxon>
        <taxon>Viridiplantae</taxon>
        <taxon>Streptophyta</taxon>
        <taxon>Embryophyta</taxon>
        <taxon>Tracheophyta</taxon>
        <taxon>Spermatophyta</taxon>
        <taxon>Magnoliopsida</taxon>
        <taxon>Liliopsida</taxon>
        <taxon>Asparagales</taxon>
        <taxon>Orchidaceae</taxon>
        <taxon>Epidendroideae</taxon>
        <taxon>Malaxideae</taxon>
        <taxon>Dendrobiinae</taxon>
        <taxon>Dendrobium</taxon>
    </lineage>
</organism>
<evidence type="ECO:0000313" key="8">
    <source>
        <dbReference type="Proteomes" id="UP000829196"/>
    </source>
</evidence>
<evidence type="ECO:0000259" key="6">
    <source>
        <dbReference type="PROSITE" id="PS50966"/>
    </source>
</evidence>
<dbReference type="InterPro" id="IPR007527">
    <property type="entry name" value="Znf_SWIM"/>
</dbReference>
<protein>
    <recommendedName>
        <fullName evidence="6">SWIM-type domain-containing protein</fullName>
    </recommendedName>
</protein>
<keyword evidence="1" id="KW-0479">Metal-binding</keyword>
<dbReference type="InterPro" id="IPR018289">
    <property type="entry name" value="MULE_transposase_dom"/>
</dbReference>
<gene>
    <name evidence="7" type="ORF">KFK09_012817</name>
</gene>
<evidence type="ECO:0000256" key="5">
    <source>
        <dbReference type="SAM" id="MobiDB-lite"/>
    </source>
</evidence>
<sequence length="830" mass="96486">MDCSVKREVEEGVHESERMHESEGLVHESESEHVHESESEPNLAGNSSGFNISLRYSCAIVALYLRYSCAIVALYLRYTCPLLALYLPFQAVYKDETEAYECFCTYAHDNGFSVRKDHHSFWPNSRKIKSKDFVCSKAGFKKSDDHNSGKRKRFIRPVVRTGCPAMVRFVTDEDGYWHVKRFIESHNHELASPADRHLLRSCRNVIEEKASVLKSMTNAGIRTVDAYAYLAEEVGGCENVGFSKRDAYNLIQKEKRARIEIGDTNSLIQLFKDRQVEDHMFAWDVQYDDQDRLLNFFWVDGRSRIDYECFGDVLIFDTSYRLNKYNFVCAPFVGVNNHWQNILFGVAFLSEETIESFTWLFKVFVRIMGNKYPTTIFTDQDQAMARAIEAALPHTRHRLCQWHIFKKVPSKVSIYNSNNKVRGLFHKCMRWCDSEEVFEEAWNEMIKEGNLHNHEWLQDLYKIRRKWSTAFNKDSFCMGILSTQRSECTNNVCHGISKPTSSLTDCFLGLEKVLMNWRRNEQDEDYKCSQSEIVPVIKNSSILKQAARYYSRRIYSIFEEEFIKAVGEMSIDFVSTDSSKYIVNYIEKKNQNHPWVVHFDATEGNIQCSCKKYETMGLLCSHCLRVFKQLDMAKFPEKYLLLRWSARARQVFYSGYFLNSQRSNNFQSGRGFIFRNQVSRFAYQMSTEAQGNEEAEEFILSSLQDMYKKLYLILGGKKRNQKDVASSQGGTADLKDPLKRRPKGISNARLKSHWEKKKRPKNKKPLVGDNPLEEPSSTQPSSTQMNFSSMPECFSEEYITGIPSCQPGAEYTKLMMDFLSSELEFNEFAM</sequence>
<dbReference type="InterPro" id="IPR006564">
    <property type="entry name" value="Znf_PMZ"/>
</dbReference>
<keyword evidence="2 4" id="KW-0863">Zinc-finger</keyword>
<evidence type="ECO:0000256" key="2">
    <source>
        <dbReference type="ARBA" id="ARBA00022771"/>
    </source>
</evidence>
<dbReference type="InterPro" id="IPR004330">
    <property type="entry name" value="FAR1_DNA_bnd_dom"/>
</dbReference>
<accession>A0A8T3BGC9</accession>
<reference evidence="7" key="1">
    <citation type="journal article" date="2022" name="Front. Genet.">
        <title>Chromosome-Scale Assembly of the Dendrobium nobile Genome Provides Insights Into the Molecular Mechanism of the Biosynthesis of the Medicinal Active Ingredient of Dendrobium.</title>
        <authorList>
            <person name="Xu Q."/>
            <person name="Niu S.-C."/>
            <person name="Li K.-L."/>
            <person name="Zheng P.-J."/>
            <person name="Zhang X.-J."/>
            <person name="Jia Y."/>
            <person name="Liu Y."/>
            <person name="Niu Y.-X."/>
            <person name="Yu L.-H."/>
            <person name="Chen D.-F."/>
            <person name="Zhang G.-Q."/>
        </authorList>
    </citation>
    <scope>NUCLEOTIDE SEQUENCE</scope>
    <source>
        <tissue evidence="7">Leaf</tissue>
    </source>
</reference>
<name>A0A8T3BGC9_DENNO</name>
<dbReference type="SMART" id="SM00575">
    <property type="entry name" value="ZnF_PMZ"/>
    <property type="match status" value="1"/>
</dbReference>
<evidence type="ECO:0000256" key="4">
    <source>
        <dbReference type="PROSITE-ProRule" id="PRU00325"/>
    </source>
</evidence>
<dbReference type="Pfam" id="PF03101">
    <property type="entry name" value="FAR1"/>
    <property type="match status" value="1"/>
</dbReference>
<feature type="domain" description="SWIM-type" evidence="6">
    <location>
        <begin position="595"/>
        <end position="631"/>
    </location>
</feature>
<dbReference type="GO" id="GO:0008270">
    <property type="term" value="F:zinc ion binding"/>
    <property type="evidence" value="ECO:0007669"/>
    <property type="project" value="UniProtKB-KW"/>
</dbReference>
<feature type="compositionally biased region" description="Polar residues" evidence="5">
    <location>
        <begin position="775"/>
        <end position="787"/>
    </location>
</feature>
<dbReference type="Proteomes" id="UP000829196">
    <property type="component" value="Unassembled WGS sequence"/>
</dbReference>
<proteinExistence type="predicted"/>
<evidence type="ECO:0000256" key="1">
    <source>
        <dbReference type="ARBA" id="ARBA00022723"/>
    </source>
</evidence>
<dbReference type="Pfam" id="PF10551">
    <property type="entry name" value="MULE"/>
    <property type="match status" value="1"/>
</dbReference>
<evidence type="ECO:0000256" key="3">
    <source>
        <dbReference type="ARBA" id="ARBA00022833"/>
    </source>
</evidence>
<comment type="caution">
    <text evidence="7">The sequence shown here is derived from an EMBL/GenBank/DDBJ whole genome shotgun (WGS) entry which is preliminary data.</text>
</comment>
<dbReference type="AlphaFoldDB" id="A0A8T3BGC9"/>
<feature type="compositionally biased region" description="Basic residues" evidence="5">
    <location>
        <begin position="750"/>
        <end position="764"/>
    </location>
</feature>
<dbReference type="PROSITE" id="PS50966">
    <property type="entry name" value="ZF_SWIM"/>
    <property type="match status" value="1"/>
</dbReference>
<feature type="compositionally biased region" description="Basic and acidic residues" evidence="5">
    <location>
        <begin position="1"/>
        <end position="38"/>
    </location>
</feature>
<dbReference type="PANTHER" id="PTHR47718">
    <property type="entry name" value="OS01G0519700 PROTEIN"/>
    <property type="match status" value="1"/>
</dbReference>
<feature type="region of interest" description="Disordered" evidence="5">
    <location>
        <begin position="722"/>
        <end position="787"/>
    </location>
</feature>
<dbReference type="OrthoDB" id="2402896at2759"/>
<evidence type="ECO:0000313" key="7">
    <source>
        <dbReference type="EMBL" id="KAI0512179.1"/>
    </source>
</evidence>
<dbReference type="EMBL" id="JAGYWB010000009">
    <property type="protein sequence ID" value="KAI0512179.1"/>
    <property type="molecule type" value="Genomic_DNA"/>
</dbReference>
<keyword evidence="8" id="KW-1185">Reference proteome</keyword>
<feature type="region of interest" description="Disordered" evidence="5">
    <location>
        <begin position="1"/>
        <end position="44"/>
    </location>
</feature>